<accession>A0A1Y4DPH4</accession>
<comment type="caution">
    <text evidence="3">The sequence shown here is derived from an EMBL/GenBank/DDBJ whole genome shotgun (WGS) entry which is preliminary data.</text>
</comment>
<sequence>MKKVCLSVLFFFFAVYAAAQVSITARVDKTALTLDDELTLSVEVKGAAGNMLMPQLPSLPAFNVYSREVEQNTVNGKTTTFFRYVMLPRFVGKATIGAIRFTYNGKTYTTDPITVNIYRNAQGVQRTQPASSTARVASSGNYDSAAVKRPVEKADPNLPPLERNLANQAYARGNENYFLIAAVSDETPYVNEAVTLAVRFYYNRPFYDAPYQKPTVSNIFMEDAGSSQGTQSIGGVLYRYEEQRYQLTAPTAGKATIGPASVRYMTGSSPLSALDRLFGGSAVSAEETAQSAPITLQVRAVPAAGKPKSFYGAVGSGYTISAQADRTQVEAGEAVNLTITVQGPGNLKSTEDLELPSLDGFKTYPAQSVSDTSSAGGSVKSYKIFKAVLVPSASGVYTIPSVKWSYFNPATASYKTIHTEPITLQVSTSTKTDRGFDFGAAAPTGSGFQALGQDIAYLKTSYAPEDSFLEKISVWKTLNWIMLGLLAASVLFASIGRKSLAQKRAYGVAKSQLKKALSDEAVADAVADYLQQKLKISTGSLPLRSIVKSLQQRGITPATAEAFSLLWQRLETARFAPGTPDAQSAQDLARQALDILKLMEEEAQ</sequence>
<keyword evidence="1" id="KW-0812">Transmembrane</keyword>
<dbReference type="RefSeq" id="WP_087286322.1">
    <property type="nucleotide sequence ID" value="NZ_NFJD01000001.1"/>
</dbReference>
<name>A0A1Y4DPH4_9BACT</name>
<dbReference type="InterPro" id="IPR025738">
    <property type="entry name" value="BatD"/>
</dbReference>
<dbReference type="OrthoDB" id="2079210at2"/>
<dbReference type="PANTHER" id="PTHR40940">
    <property type="entry name" value="PROTEIN BATD-RELATED"/>
    <property type="match status" value="1"/>
</dbReference>
<keyword evidence="1" id="KW-0472">Membrane</keyword>
<dbReference type="Proteomes" id="UP000196368">
    <property type="component" value="Unassembled WGS sequence"/>
</dbReference>
<proteinExistence type="predicted"/>
<evidence type="ECO:0000256" key="1">
    <source>
        <dbReference type="SAM" id="Phobius"/>
    </source>
</evidence>
<keyword evidence="1" id="KW-1133">Transmembrane helix</keyword>
<feature type="chain" id="PRO_5013028670" description="Protein BatD" evidence="2">
    <location>
        <begin position="20"/>
        <end position="604"/>
    </location>
</feature>
<keyword evidence="4" id="KW-1185">Reference proteome</keyword>
<keyword evidence="2" id="KW-0732">Signal</keyword>
<dbReference type="Pfam" id="PF13584">
    <property type="entry name" value="BatD"/>
    <property type="match status" value="3"/>
</dbReference>
<feature type="transmembrane region" description="Helical" evidence="1">
    <location>
        <begin position="477"/>
        <end position="495"/>
    </location>
</feature>
<evidence type="ECO:0000256" key="2">
    <source>
        <dbReference type="SAM" id="SignalP"/>
    </source>
</evidence>
<feature type="signal peptide" evidence="2">
    <location>
        <begin position="1"/>
        <end position="19"/>
    </location>
</feature>
<organism evidence="3 4">
    <name type="scientific">Candidatus Avelusimicrobium gallicola</name>
    <dbReference type="NCBI Taxonomy" id="2562704"/>
    <lineage>
        <taxon>Bacteria</taxon>
        <taxon>Pseudomonadati</taxon>
        <taxon>Elusimicrobiota</taxon>
        <taxon>Elusimicrobia</taxon>
        <taxon>Elusimicrobiales</taxon>
        <taxon>Elusimicrobiaceae</taxon>
        <taxon>Candidatus Avelusimicrobium</taxon>
    </lineage>
</organism>
<protein>
    <recommendedName>
        <fullName evidence="5">Protein BatD</fullName>
    </recommendedName>
</protein>
<reference evidence="4" key="1">
    <citation type="submission" date="2017-04" db="EMBL/GenBank/DDBJ databases">
        <title>Function of individual gut microbiota members based on whole genome sequencing of pure cultures obtained from chicken caecum.</title>
        <authorList>
            <person name="Medvecky M."/>
            <person name="Cejkova D."/>
            <person name="Polansky O."/>
            <person name="Karasova D."/>
            <person name="Kubasova T."/>
            <person name="Cizek A."/>
            <person name="Rychlik I."/>
        </authorList>
    </citation>
    <scope>NUCLEOTIDE SEQUENCE [LARGE SCALE GENOMIC DNA]</scope>
    <source>
        <strain evidence="4">An273</strain>
    </source>
</reference>
<dbReference type="AlphaFoldDB" id="A0A1Y4DPH4"/>
<gene>
    <name evidence="3" type="ORF">B5F75_00490</name>
</gene>
<evidence type="ECO:0000313" key="3">
    <source>
        <dbReference type="EMBL" id="OUO57291.1"/>
    </source>
</evidence>
<evidence type="ECO:0008006" key="5">
    <source>
        <dbReference type="Google" id="ProtNLM"/>
    </source>
</evidence>
<dbReference type="PANTHER" id="PTHR40940:SF2">
    <property type="entry name" value="BATD"/>
    <property type="match status" value="1"/>
</dbReference>
<dbReference type="EMBL" id="NFJD01000001">
    <property type="protein sequence ID" value="OUO57291.1"/>
    <property type="molecule type" value="Genomic_DNA"/>
</dbReference>
<evidence type="ECO:0000313" key="4">
    <source>
        <dbReference type="Proteomes" id="UP000196368"/>
    </source>
</evidence>